<evidence type="ECO:0000313" key="2">
    <source>
        <dbReference type="Proteomes" id="UP000323521"/>
    </source>
</evidence>
<proteinExistence type="predicted"/>
<dbReference type="EMBL" id="CP017634">
    <property type="protein sequence ID" value="ATW27953.1"/>
    <property type="molecule type" value="Genomic_DNA"/>
</dbReference>
<dbReference type="RefSeq" id="WP_148137344.1">
    <property type="nucleotide sequence ID" value="NZ_CP017634.1"/>
</dbReference>
<dbReference type="OrthoDB" id="2736970at2"/>
<organism evidence="1 2">
    <name type="scientific">Formimonas warabiya</name>
    <dbReference type="NCBI Taxonomy" id="1761012"/>
    <lineage>
        <taxon>Bacteria</taxon>
        <taxon>Bacillati</taxon>
        <taxon>Bacillota</taxon>
        <taxon>Clostridia</taxon>
        <taxon>Eubacteriales</taxon>
        <taxon>Peptococcaceae</taxon>
        <taxon>Candidatus Formimonas</taxon>
    </lineage>
</organism>
<keyword evidence="2" id="KW-1185">Reference proteome</keyword>
<gene>
    <name evidence="1" type="ORF">DCMF_27215</name>
</gene>
<evidence type="ECO:0000313" key="1">
    <source>
        <dbReference type="EMBL" id="ATW27953.1"/>
    </source>
</evidence>
<dbReference type="KEGG" id="fwa:DCMF_27215"/>
<dbReference type="AlphaFoldDB" id="A0A3G1KZI8"/>
<dbReference type="Proteomes" id="UP000323521">
    <property type="component" value="Chromosome"/>
</dbReference>
<name>A0A3G1KZI8_FORW1</name>
<reference evidence="1 2" key="1">
    <citation type="submission" date="2016-10" db="EMBL/GenBank/DDBJ databases">
        <title>Complete Genome Sequence of Peptococcaceae strain DCMF.</title>
        <authorList>
            <person name="Edwards R.J."/>
            <person name="Holland S.I."/>
            <person name="Deshpande N.P."/>
            <person name="Wong Y.K."/>
            <person name="Ertan H."/>
            <person name="Manefield M."/>
            <person name="Russell T.L."/>
            <person name="Lee M.J."/>
        </authorList>
    </citation>
    <scope>NUCLEOTIDE SEQUENCE [LARGE SCALE GENOMIC DNA]</scope>
    <source>
        <strain evidence="1 2">DCMF</strain>
    </source>
</reference>
<sequence>MKKFAQIIDNKAYWIFDAEEAPTFAPNIVLLDITEKGEVHEGDFYDTTTDTFSEIPKIADLSLKELQNNQLIIMDAISDIYILLVSLTQPD</sequence>
<accession>A0A3G1KZI8</accession>
<protein>
    <submittedName>
        <fullName evidence="1">Uncharacterized protein</fullName>
    </submittedName>
</protein>